<evidence type="ECO:0000313" key="1">
    <source>
        <dbReference type="EMBL" id="MDU0354219.1"/>
    </source>
</evidence>
<accession>A0ABU3SW40</accession>
<name>A0ABU3SW40_9ALTE</name>
<evidence type="ECO:0000313" key="2">
    <source>
        <dbReference type="Proteomes" id="UP001247805"/>
    </source>
</evidence>
<keyword evidence="2" id="KW-1185">Reference proteome</keyword>
<dbReference type="Gene3D" id="1.10.10.710">
    <property type="entry name" value="PSPTO_1197 like"/>
    <property type="match status" value="1"/>
</dbReference>
<organism evidence="1 2">
    <name type="scientific">Paraglaciecola aquimarina</name>
    <dbReference type="NCBI Taxonomy" id="1235557"/>
    <lineage>
        <taxon>Bacteria</taxon>
        <taxon>Pseudomonadati</taxon>
        <taxon>Pseudomonadota</taxon>
        <taxon>Gammaproteobacteria</taxon>
        <taxon>Alteromonadales</taxon>
        <taxon>Alteromonadaceae</taxon>
        <taxon>Paraglaciecola</taxon>
    </lineage>
</organism>
<dbReference type="EMBL" id="JAWDIO010000002">
    <property type="protein sequence ID" value="MDU0354219.1"/>
    <property type="molecule type" value="Genomic_DNA"/>
</dbReference>
<dbReference type="Proteomes" id="UP001247805">
    <property type="component" value="Unassembled WGS sequence"/>
</dbReference>
<dbReference type="InterPro" id="IPR009813">
    <property type="entry name" value="Uncharacterised_YebG"/>
</dbReference>
<reference evidence="1 2" key="1">
    <citation type="submission" date="2023-10" db="EMBL/GenBank/DDBJ databases">
        <title>Glaciecola aquimarina strain GGW-M5 nov., isolated from a coastal seawater.</title>
        <authorList>
            <person name="Bayburt H."/>
            <person name="Kim J.M."/>
            <person name="Choi B.J."/>
            <person name="Jeon C.O."/>
        </authorList>
    </citation>
    <scope>NUCLEOTIDE SEQUENCE [LARGE SCALE GENOMIC DNA]</scope>
    <source>
        <strain evidence="1 2">KCTC 32108</strain>
    </source>
</reference>
<gene>
    <name evidence="1" type="ORF">RS130_09995</name>
</gene>
<comment type="caution">
    <text evidence="1">The sequence shown here is derived from an EMBL/GenBank/DDBJ whole genome shotgun (WGS) entry which is preliminary data.</text>
</comment>
<proteinExistence type="predicted"/>
<sequence length="99" mass="11000">MAVITRYVVEHKGVEKFVTADKKEADQYDKMLDVADNLSEYIAGKGISLDPSVLENLTIMLSKNKDSLTKLLKGTSAETLLSSEKADVVELDKKQRKPN</sequence>
<dbReference type="InterPro" id="IPR038627">
    <property type="entry name" value="YebG-like_sf"/>
</dbReference>
<protein>
    <submittedName>
        <fullName evidence="1">YebG family protein</fullName>
    </submittedName>
</protein>
<dbReference type="RefSeq" id="WP_316025834.1">
    <property type="nucleotide sequence ID" value="NZ_JAWDIO010000002.1"/>
</dbReference>
<dbReference type="Pfam" id="PF07130">
    <property type="entry name" value="YebG"/>
    <property type="match status" value="1"/>
</dbReference>